<dbReference type="PROSITE" id="PS50109">
    <property type="entry name" value="HIS_KIN"/>
    <property type="match status" value="1"/>
</dbReference>
<dbReference type="SMART" id="SM00388">
    <property type="entry name" value="HisKA"/>
    <property type="match status" value="1"/>
</dbReference>
<evidence type="ECO:0000259" key="14">
    <source>
        <dbReference type="PROSITE" id="PS50109"/>
    </source>
</evidence>
<keyword evidence="17" id="KW-1185">Reference proteome</keyword>
<feature type="transmembrane region" description="Helical" evidence="13">
    <location>
        <begin position="354"/>
        <end position="376"/>
    </location>
</feature>
<dbReference type="CDD" id="cd00082">
    <property type="entry name" value="HisKA"/>
    <property type="match status" value="1"/>
</dbReference>
<feature type="transmembrane region" description="Helical" evidence="13">
    <location>
        <begin position="210"/>
        <end position="232"/>
    </location>
</feature>
<evidence type="ECO:0000256" key="10">
    <source>
        <dbReference type="ARBA" id="ARBA00023012"/>
    </source>
</evidence>
<keyword evidence="10" id="KW-0902">Two-component regulatory system</keyword>
<dbReference type="Pfam" id="PF00512">
    <property type="entry name" value="HisKA"/>
    <property type="match status" value="1"/>
</dbReference>
<dbReference type="CDD" id="cd00156">
    <property type="entry name" value="REC"/>
    <property type="match status" value="1"/>
</dbReference>
<dbReference type="InterPro" id="IPR005467">
    <property type="entry name" value="His_kinase_dom"/>
</dbReference>
<dbReference type="Pfam" id="PF02518">
    <property type="entry name" value="HATPase_c"/>
    <property type="match status" value="1"/>
</dbReference>
<keyword evidence="13" id="KW-0812">Transmembrane</keyword>
<dbReference type="GO" id="GO:0005524">
    <property type="term" value="F:ATP binding"/>
    <property type="evidence" value="ECO:0007669"/>
    <property type="project" value="UniProtKB-KW"/>
</dbReference>
<dbReference type="GO" id="GO:0005886">
    <property type="term" value="C:plasma membrane"/>
    <property type="evidence" value="ECO:0007669"/>
    <property type="project" value="UniProtKB-SubCell"/>
</dbReference>
<sequence length="1104" mass="119658">MNIPQRVIRQRRQYNQWVGNQTLEDFALRFTGAKARRGAFLVGNTALGAVSFLACEAIGGAITLTFGFTNAMAAILAAGVIMFMVGLPICAAATRYGVDVDLLTRGAGFGYIGSTITSLIYATFTFILFAIEASIMSAAIVMVLHLPLWLANCISALAVVPIAALGIKAISRMQLFTQPIWLLLQFGPLIYLAAEGLPDIAAWTQFPGSLGFNSLALLPFGMATSILLSLLPQIGEQVDYLRFLPAKRGKRRGAAMMLAGPGWVLTGCAKLAAGSFLAYLAIERGVDWEHAAQPATMFHIAFLEVFRNPVLASALTLIFVVTCQIKINSTNAYAGSIAWSNFFSRLTHSHPGRVVWVVFNVGLALLLMQLGIYRVIQNILGLYANFAVGWMGALAADLVINKRLGLSPPGIEFKRAYLYDVNPVGIGAMGLSVLVSTSMSFGVFQDTARALAPFAGLAVAFIAAPLIAWATKGRFYLARPVAAATTRQCIVCEGEFDMPDMAPCPAYGGDICSLCCTLEARCRDLCKPEPHFAAVLGRSLPARLRNWAQTKLDERVLPFLGLLLLFSSIIAALFGLIDYEFGLLAPGIRMAERQTLRVVFFALFILAALAAWLLVLARASQRAAEAETNVQTTTLLDEIEAHKRTDAALQKAKAAAESANTAKSRYIVGVIHEIRAPLNAIFGYAQLLETGGTPRPDEAIRTIRHSAAHLSNLVDGLLDISQIETGALHLHRDLVDFSEFLDQLVDMFRLQAKAKGIRFRDERARLLPRFIHTDEKRLRQILINLLSNAIKYTASGEVRLSIERRGQVTEFSITDTGHGIRPEDLTKIFEPFERGHLPAANAVPGTGLGLTITKLLTEILGGEITVESTPGQGSIFKVRLLLSEAQGAQASAPPRRITAYGGDRRKILIADDDPDHIRLVSEVLLPLGFVVLSAPEGQSCLALCEDAAPDLIILDISMPGMSGLEVAAQLRERGERAKILMVSGNLHDATRSGGADYDGFLPKPIDIRALLEKIGALLGLDWVYEAPAAPVPTQTMTVPDAAVIEELRQLARIGYVRGLEARLKALEAEDATLAPFCTLLAGWLRGFELKRLLAWLDELPETAP</sequence>
<evidence type="ECO:0000256" key="5">
    <source>
        <dbReference type="ARBA" id="ARBA00022553"/>
    </source>
</evidence>
<dbReference type="SMART" id="SM00448">
    <property type="entry name" value="REC"/>
    <property type="match status" value="1"/>
</dbReference>
<evidence type="ECO:0000256" key="3">
    <source>
        <dbReference type="ARBA" id="ARBA00012438"/>
    </source>
</evidence>
<evidence type="ECO:0000256" key="8">
    <source>
        <dbReference type="ARBA" id="ARBA00022777"/>
    </source>
</evidence>
<dbReference type="OrthoDB" id="9801651at2"/>
<evidence type="ECO:0000256" key="1">
    <source>
        <dbReference type="ARBA" id="ARBA00000085"/>
    </source>
</evidence>
<dbReference type="InterPro" id="IPR036097">
    <property type="entry name" value="HisK_dim/P_sf"/>
</dbReference>
<dbReference type="RefSeq" id="WP_048879591.1">
    <property type="nucleotide sequence ID" value="NZ_BAPR01000262.1"/>
</dbReference>
<feature type="transmembrane region" description="Helical" evidence="13">
    <location>
        <begin position="450"/>
        <end position="470"/>
    </location>
</feature>
<dbReference type="InterPro" id="IPR036890">
    <property type="entry name" value="HATPase_C_sf"/>
</dbReference>
<feature type="transmembrane region" description="Helical" evidence="13">
    <location>
        <begin position="39"/>
        <end position="66"/>
    </location>
</feature>
<dbReference type="EMBL" id="BANC01000084">
    <property type="protein sequence ID" value="GAN81199.1"/>
    <property type="molecule type" value="Genomic_DNA"/>
</dbReference>
<feature type="modified residue" description="4-aspartylphosphate" evidence="12">
    <location>
        <position position="955"/>
    </location>
</feature>
<dbReference type="CDD" id="cd16922">
    <property type="entry name" value="HATPase_EvgS-ArcB-TorS-like"/>
    <property type="match status" value="1"/>
</dbReference>
<gene>
    <name evidence="16" type="ORF">Aam_086_003</name>
</gene>
<dbReference type="SUPFAM" id="SSF52172">
    <property type="entry name" value="CheY-like"/>
    <property type="match status" value="1"/>
</dbReference>
<keyword evidence="7" id="KW-0547">Nucleotide-binding</keyword>
<feature type="transmembrane region" description="Helical" evidence="13">
    <location>
        <begin position="179"/>
        <end position="198"/>
    </location>
</feature>
<dbReference type="PANTHER" id="PTHR43047">
    <property type="entry name" value="TWO-COMPONENT HISTIDINE PROTEIN KINASE"/>
    <property type="match status" value="1"/>
</dbReference>
<keyword evidence="4" id="KW-1003">Cell membrane</keyword>
<feature type="transmembrane region" description="Helical" evidence="13">
    <location>
        <begin position="421"/>
        <end position="444"/>
    </location>
</feature>
<evidence type="ECO:0000256" key="2">
    <source>
        <dbReference type="ARBA" id="ARBA00004236"/>
    </source>
</evidence>
<dbReference type="GO" id="GO:0000155">
    <property type="term" value="F:phosphorelay sensor kinase activity"/>
    <property type="evidence" value="ECO:0007669"/>
    <property type="project" value="InterPro"/>
</dbReference>
<evidence type="ECO:0000256" key="7">
    <source>
        <dbReference type="ARBA" id="ARBA00022741"/>
    </source>
</evidence>
<evidence type="ECO:0000256" key="6">
    <source>
        <dbReference type="ARBA" id="ARBA00022679"/>
    </source>
</evidence>
<dbReference type="SMART" id="SM00387">
    <property type="entry name" value="HATPase_c"/>
    <property type="match status" value="1"/>
</dbReference>
<dbReference type="SUPFAM" id="SSF47384">
    <property type="entry name" value="Homodimeric domain of signal transducing histidine kinase"/>
    <property type="match status" value="1"/>
</dbReference>
<organism evidence="16 17">
    <name type="scientific">Acidocella aminolytica 101 = DSM 11237</name>
    <dbReference type="NCBI Taxonomy" id="1120923"/>
    <lineage>
        <taxon>Bacteria</taxon>
        <taxon>Pseudomonadati</taxon>
        <taxon>Pseudomonadota</taxon>
        <taxon>Alphaproteobacteria</taxon>
        <taxon>Acetobacterales</taxon>
        <taxon>Acidocellaceae</taxon>
        <taxon>Acidocella</taxon>
    </lineage>
</organism>
<feature type="transmembrane region" description="Helical" evidence="13">
    <location>
        <begin position="149"/>
        <end position="167"/>
    </location>
</feature>
<keyword evidence="8 16" id="KW-0418">Kinase</keyword>
<feature type="transmembrane region" description="Helical" evidence="13">
    <location>
        <begin position="597"/>
        <end position="617"/>
    </location>
</feature>
<name>A0A0D6PKD7_9PROT</name>
<accession>A0A0D6PKD7</accession>
<feature type="transmembrane region" description="Helical" evidence="13">
    <location>
        <begin position="382"/>
        <end position="400"/>
    </location>
</feature>
<keyword evidence="13" id="KW-1133">Transmembrane helix</keyword>
<dbReference type="AlphaFoldDB" id="A0A0D6PKD7"/>
<dbReference type="FunFam" id="3.30.565.10:FF:000023">
    <property type="entry name" value="PAS domain-containing sensor histidine kinase"/>
    <property type="match status" value="1"/>
</dbReference>
<dbReference type="InterPro" id="IPR003594">
    <property type="entry name" value="HATPase_dom"/>
</dbReference>
<comment type="caution">
    <text evidence="16">The sequence shown here is derived from an EMBL/GenBank/DDBJ whole genome shotgun (WGS) entry which is preliminary data.</text>
</comment>
<evidence type="ECO:0000256" key="11">
    <source>
        <dbReference type="ARBA" id="ARBA00023136"/>
    </source>
</evidence>
<feature type="domain" description="Response regulatory" evidence="15">
    <location>
        <begin position="906"/>
        <end position="1018"/>
    </location>
</feature>
<dbReference type="Gene3D" id="3.40.50.2300">
    <property type="match status" value="1"/>
</dbReference>
<dbReference type="Proteomes" id="UP000032668">
    <property type="component" value="Unassembled WGS sequence"/>
</dbReference>
<feature type="domain" description="Histidine kinase" evidence="14">
    <location>
        <begin position="669"/>
        <end position="884"/>
    </location>
</feature>
<dbReference type="PROSITE" id="PS50110">
    <property type="entry name" value="RESPONSE_REGULATORY"/>
    <property type="match status" value="1"/>
</dbReference>
<feature type="transmembrane region" description="Helical" evidence="13">
    <location>
        <begin position="72"/>
        <end position="98"/>
    </location>
</feature>
<dbReference type="PRINTS" id="PR00344">
    <property type="entry name" value="BCTRLSENSOR"/>
</dbReference>
<keyword evidence="11 13" id="KW-0472">Membrane</keyword>
<dbReference type="InterPro" id="IPR001789">
    <property type="entry name" value="Sig_transdc_resp-reg_receiver"/>
</dbReference>
<dbReference type="Gene3D" id="3.30.565.10">
    <property type="entry name" value="Histidine kinase-like ATPase, C-terminal domain"/>
    <property type="match status" value="1"/>
</dbReference>
<evidence type="ECO:0000259" key="15">
    <source>
        <dbReference type="PROSITE" id="PS50110"/>
    </source>
</evidence>
<dbReference type="STRING" id="1120923.SAMN02746095_03586"/>
<dbReference type="InterPro" id="IPR003661">
    <property type="entry name" value="HisK_dim/P_dom"/>
</dbReference>
<evidence type="ECO:0000256" key="13">
    <source>
        <dbReference type="SAM" id="Phobius"/>
    </source>
</evidence>
<comment type="subcellular location">
    <subcellularLocation>
        <location evidence="2">Cell membrane</location>
    </subcellularLocation>
</comment>
<reference evidence="16 17" key="1">
    <citation type="submission" date="2012-11" db="EMBL/GenBank/DDBJ databases">
        <title>Whole genome sequence of Acidocella aminolytica 101 = DSM 11237.</title>
        <authorList>
            <person name="Azuma Y."/>
            <person name="Higashiura N."/>
            <person name="Hirakawa H."/>
            <person name="Matsushita K."/>
        </authorList>
    </citation>
    <scope>NUCLEOTIDE SEQUENCE [LARGE SCALE GENOMIC DNA]</scope>
    <source>
        <strain evidence="17">101 / DSM 11237</strain>
    </source>
</reference>
<dbReference type="EC" id="2.7.13.3" evidence="3"/>
<dbReference type="Gene3D" id="1.10.287.130">
    <property type="match status" value="1"/>
</dbReference>
<keyword evidence="5 12" id="KW-0597">Phosphoprotein</keyword>
<evidence type="ECO:0000256" key="4">
    <source>
        <dbReference type="ARBA" id="ARBA00022475"/>
    </source>
</evidence>
<evidence type="ECO:0000256" key="12">
    <source>
        <dbReference type="PROSITE-ProRule" id="PRU00169"/>
    </source>
</evidence>
<comment type="catalytic activity">
    <reaction evidence="1">
        <text>ATP + protein L-histidine = ADP + protein N-phospho-L-histidine.</text>
        <dbReference type="EC" id="2.7.13.3"/>
    </reaction>
</comment>
<dbReference type="Pfam" id="PF00072">
    <property type="entry name" value="Response_reg"/>
    <property type="match status" value="1"/>
</dbReference>
<dbReference type="PANTHER" id="PTHR43047:SF72">
    <property type="entry name" value="OSMOSENSING HISTIDINE PROTEIN KINASE SLN1"/>
    <property type="match status" value="1"/>
</dbReference>
<protein>
    <recommendedName>
        <fullName evidence="3">histidine kinase</fullName>
        <ecNumber evidence="3">2.7.13.3</ecNumber>
    </recommendedName>
</protein>
<evidence type="ECO:0000313" key="17">
    <source>
        <dbReference type="Proteomes" id="UP000032668"/>
    </source>
</evidence>
<evidence type="ECO:0000256" key="9">
    <source>
        <dbReference type="ARBA" id="ARBA00022840"/>
    </source>
</evidence>
<dbReference type="InterPro" id="IPR004358">
    <property type="entry name" value="Sig_transdc_His_kin-like_C"/>
</dbReference>
<keyword evidence="6" id="KW-0808">Transferase</keyword>
<dbReference type="Gene3D" id="1.10.4160.10">
    <property type="entry name" value="Hydantoin permease"/>
    <property type="match status" value="1"/>
</dbReference>
<evidence type="ECO:0000313" key="16">
    <source>
        <dbReference type="EMBL" id="GAN81199.1"/>
    </source>
</evidence>
<dbReference type="SUPFAM" id="SSF55874">
    <property type="entry name" value="ATPase domain of HSP90 chaperone/DNA topoisomerase II/histidine kinase"/>
    <property type="match status" value="1"/>
</dbReference>
<dbReference type="GO" id="GO:0009927">
    <property type="term" value="F:histidine phosphotransfer kinase activity"/>
    <property type="evidence" value="ECO:0007669"/>
    <property type="project" value="TreeGrafter"/>
</dbReference>
<feature type="transmembrane region" description="Helical" evidence="13">
    <location>
        <begin position="556"/>
        <end position="577"/>
    </location>
</feature>
<keyword evidence="9" id="KW-0067">ATP-binding</keyword>
<proteinExistence type="predicted"/>
<dbReference type="InterPro" id="IPR011006">
    <property type="entry name" value="CheY-like_superfamily"/>
</dbReference>
<feature type="transmembrane region" description="Helical" evidence="13">
    <location>
        <begin position="253"/>
        <end position="280"/>
    </location>
</feature>